<dbReference type="AlphaFoldDB" id="A0A6A6BH37"/>
<protein>
    <submittedName>
        <fullName evidence="2">Uncharacterized protein</fullName>
    </submittedName>
</protein>
<keyword evidence="3" id="KW-1185">Reference proteome</keyword>
<evidence type="ECO:0000313" key="3">
    <source>
        <dbReference type="Proteomes" id="UP000799438"/>
    </source>
</evidence>
<dbReference type="EMBL" id="ML995484">
    <property type="protein sequence ID" value="KAF2142574.1"/>
    <property type="molecule type" value="Genomic_DNA"/>
</dbReference>
<keyword evidence="1" id="KW-0732">Signal</keyword>
<evidence type="ECO:0000256" key="1">
    <source>
        <dbReference type="SAM" id="SignalP"/>
    </source>
</evidence>
<feature type="chain" id="PRO_5025663079" evidence="1">
    <location>
        <begin position="22"/>
        <end position="99"/>
    </location>
</feature>
<dbReference type="GeneID" id="54293646"/>
<dbReference type="Proteomes" id="UP000799438">
    <property type="component" value="Unassembled WGS sequence"/>
</dbReference>
<proteinExistence type="predicted"/>
<organism evidence="2 3">
    <name type="scientific">Aplosporella prunicola CBS 121167</name>
    <dbReference type="NCBI Taxonomy" id="1176127"/>
    <lineage>
        <taxon>Eukaryota</taxon>
        <taxon>Fungi</taxon>
        <taxon>Dikarya</taxon>
        <taxon>Ascomycota</taxon>
        <taxon>Pezizomycotina</taxon>
        <taxon>Dothideomycetes</taxon>
        <taxon>Dothideomycetes incertae sedis</taxon>
        <taxon>Botryosphaeriales</taxon>
        <taxon>Aplosporellaceae</taxon>
        <taxon>Aplosporella</taxon>
    </lineage>
</organism>
<dbReference type="RefSeq" id="XP_033398286.1">
    <property type="nucleotide sequence ID" value="XM_033536150.1"/>
</dbReference>
<name>A0A6A6BH37_9PEZI</name>
<reference evidence="2" key="1">
    <citation type="journal article" date="2020" name="Stud. Mycol.">
        <title>101 Dothideomycetes genomes: a test case for predicting lifestyles and emergence of pathogens.</title>
        <authorList>
            <person name="Haridas S."/>
            <person name="Albert R."/>
            <person name="Binder M."/>
            <person name="Bloem J."/>
            <person name="Labutti K."/>
            <person name="Salamov A."/>
            <person name="Andreopoulos B."/>
            <person name="Baker S."/>
            <person name="Barry K."/>
            <person name="Bills G."/>
            <person name="Bluhm B."/>
            <person name="Cannon C."/>
            <person name="Castanera R."/>
            <person name="Culley D."/>
            <person name="Daum C."/>
            <person name="Ezra D."/>
            <person name="Gonzalez J."/>
            <person name="Henrissat B."/>
            <person name="Kuo A."/>
            <person name="Liang C."/>
            <person name="Lipzen A."/>
            <person name="Lutzoni F."/>
            <person name="Magnuson J."/>
            <person name="Mondo S."/>
            <person name="Nolan M."/>
            <person name="Ohm R."/>
            <person name="Pangilinan J."/>
            <person name="Park H.-J."/>
            <person name="Ramirez L."/>
            <person name="Alfaro M."/>
            <person name="Sun H."/>
            <person name="Tritt A."/>
            <person name="Yoshinaga Y."/>
            <person name="Zwiers L.-H."/>
            <person name="Turgeon B."/>
            <person name="Goodwin S."/>
            <person name="Spatafora J."/>
            <person name="Crous P."/>
            <person name="Grigoriev I."/>
        </authorList>
    </citation>
    <scope>NUCLEOTIDE SEQUENCE</scope>
    <source>
        <strain evidence="2">CBS 121167</strain>
    </source>
</reference>
<gene>
    <name evidence="2" type="ORF">K452DRAFT_20974</name>
</gene>
<feature type="signal peptide" evidence="1">
    <location>
        <begin position="1"/>
        <end position="21"/>
    </location>
</feature>
<evidence type="ECO:0000313" key="2">
    <source>
        <dbReference type="EMBL" id="KAF2142574.1"/>
    </source>
</evidence>
<accession>A0A6A6BH37</accession>
<sequence length="99" mass="9757">MSLPVALSAAILLGLLGVSVGEAGLGEELGKMLGLGSGTVGDTDVVAIVVLVRASHLEVDCPGIVRELRSLGEGGGSTAKVAVTSDAPSQLHSHAARMG</sequence>